<protein>
    <submittedName>
        <fullName evidence="2">Uncharacterized protein</fullName>
    </submittedName>
</protein>
<evidence type="ECO:0000313" key="3">
    <source>
        <dbReference type="Proteomes" id="UP000799118"/>
    </source>
</evidence>
<dbReference type="AlphaFoldDB" id="A0A6A4H3F4"/>
<dbReference type="Gene3D" id="3.30.420.40">
    <property type="match status" value="1"/>
</dbReference>
<dbReference type="OrthoDB" id="29851at2759"/>
<feature type="compositionally biased region" description="Low complexity" evidence="1">
    <location>
        <begin position="130"/>
        <end position="148"/>
    </location>
</feature>
<name>A0A6A4H3F4_9AGAR</name>
<evidence type="ECO:0000313" key="2">
    <source>
        <dbReference type="EMBL" id="KAE9392218.1"/>
    </source>
</evidence>
<evidence type="ECO:0000256" key="1">
    <source>
        <dbReference type="SAM" id="MobiDB-lite"/>
    </source>
</evidence>
<gene>
    <name evidence="2" type="ORF">BT96DRAFT_1000549</name>
</gene>
<reference evidence="2" key="1">
    <citation type="journal article" date="2019" name="Environ. Microbiol.">
        <title>Fungal ecological strategies reflected in gene transcription - a case study of two litter decomposers.</title>
        <authorList>
            <person name="Barbi F."/>
            <person name="Kohler A."/>
            <person name="Barry K."/>
            <person name="Baskaran P."/>
            <person name="Daum C."/>
            <person name="Fauchery L."/>
            <person name="Ihrmark K."/>
            <person name="Kuo A."/>
            <person name="LaButti K."/>
            <person name="Lipzen A."/>
            <person name="Morin E."/>
            <person name="Grigoriev I.V."/>
            <person name="Henrissat B."/>
            <person name="Lindahl B."/>
            <person name="Martin F."/>
        </authorList>
    </citation>
    <scope>NUCLEOTIDE SEQUENCE</scope>
    <source>
        <strain evidence="2">JB14</strain>
    </source>
</reference>
<dbReference type="Proteomes" id="UP000799118">
    <property type="component" value="Unassembled WGS sequence"/>
</dbReference>
<keyword evidence="3" id="KW-1185">Reference proteome</keyword>
<feature type="region of interest" description="Disordered" evidence="1">
    <location>
        <begin position="120"/>
        <end position="148"/>
    </location>
</feature>
<dbReference type="EMBL" id="ML769601">
    <property type="protein sequence ID" value="KAE9392218.1"/>
    <property type="molecule type" value="Genomic_DNA"/>
</dbReference>
<sequence>MASNMQNGTADAAAEASNIPALVGINFGNSFASIAVFIRDGLAECIANEDGERQIACALSFFGEEMVRSTSSFLLLYKLLKANDLFGRFLEIPQSQSTTSARVIQHPEPSDEPAYKVEILQPAPAPLPKSTSGTPAASSAPTPRSETC</sequence>
<organism evidence="2 3">
    <name type="scientific">Gymnopus androsaceus JB14</name>
    <dbReference type="NCBI Taxonomy" id="1447944"/>
    <lineage>
        <taxon>Eukaryota</taxon>
        <taxon>Fungi</taxon>
        <taxon>Dikarya</taxon>
        <taxon>Basidiomycota</taxon>
        <taxon>Agaricomycotina</taxon>
        <taxon>Agaricomycetes</taxon>
        <taxon>Agaricomycetidae</taxon>
        <taxon>Agaricales</taxon>
        <taxon>Marasmiineae</taxon>
        <taxon>Omphalotaceae</taxon>
        <taxon>Gymnopus</taxon>
    </lineage>
</organism>
<proteinExistence type="predicted"/>
<accession>A0A6A4H3F4</accession>